<sequence length="187" mass="20585">MLVGSYSSGFGYDPQTKSVVAEKEVWKAYVECAMLASLCLNCFDIGSASRNKVIQNHLIGVLCQSAVNKDRALGKDAQGPKGMKDEVNEEGENEESSKKDEPESLSIQEPSRVEVSSRKSGNLGKRVRAFDNLVKGLSEVVSILRTEISVASRNISRAIDFDVELSEKRSKLNEEFANLGLISMERH</sequence>
<dbReference type="EMBL" id="JAKOGI010003535">
    <property type="protein sequence ID" value="KAJ8420345.1"/>
    <property type="molecule type" value="Genomic_DNA"/>
</dbReference>
<keyword evidence="3" id="KW-1185">Reference proteome</keyword>
<evidence type="ECO:0000313" key="2">
    <source>
        <dbReference type="EMBL" id="KAJ8420345.1"/>
    </source>
</evidence>
<feature type="region of interest" description="Disordered" evidence="1">
    <location>
        <begin position="73"/>
        <end position="119"/>
    </location>
</feature>
<protein>
    <submittedName>
        <fullName evidence="2">Uncharacterized protein</fullName>
    </submittedName>
</protein>
<reference evidence="2" key="1">
    <citation type="submission" date="2022-04" db="EMBL/GenBank/DDBJ databases">
        <title>Carnegiea gigantea Genome sequencing and assembly v2.</title>
        <authorList>
            <person name="Copetti D."/>
            <person name="Sanderson M.J."/>
            <person name="Burquez A."/>
            <person name="Wojciechowski M.F."/>
        </authorList>
    </citation>
    <scope>NUCLEOTIDE SEQUENCE</scope>
    <source>
        <strain evidence="2">SGP5-SGP5p</strain>
        <tissue evidence="2">Aerial part</tissue>
    </source>
</reference>
<gene>
    <name evidence="2" type="ORF">Cgig2_032930</name>
</gene>
<dbReference type="Proteomes" id="UP001153076">
    <property type="component" value="Unassembled WGS sequence"/>
</dbReference>
<dbReference type="AlphaFoldDB" id="A0A9Q1GJQ8"/>
<proteinExistence type="predicted"/>
<evidence type="ECO:0000256" key="1">
    <source>
        <dbReference type="SAM" id="MobiDB-lite"/>
    </source>
</evidence>
<organism evidence="2 3">
    <name type="scientific">Carnegiea gigantea</name>
    <dbReference type="NCBI Taxonomy" id="171969"/>
    <lineage>
        <taxon>Eukaryota</taxon>
        <taxon>Viridiplantae</taxon>
        <taxon>Streptophyta</taxon>
        <taxon>Embryophyta</taxon>
        <taxon>Tracheophyta</taxon>
        <taxon>Spermatophyta</taxon>
        <taxon>Magnoliopsida</taxon>
        <taxon>eudicotyledons</taxon>
        <taxon>Gunneridae</taxon>
        <taxon>Pentapetalae</taxon>
        <taxon>Caryophyllales</taxon>
        <taxon>Cactineae</taxon>
        <taxon>Cactaceae</taxon>
        <taxon>Cactoideae</taxon>
        <taxon>Echinocereeae</taxon>
        <taxon>Carnegiea</taxon>
    </lineage>
</organism>
<accession>A0A9Q1GJQ8</accession>
<evidence type="ECO:0000313" key="3">
    <source>
        <dbReference type="Proteomes" id="UP001153076"/>
    </source>
</evidence>
<comment type="caution">
    <text evidence="2">The sequence shown here is derived from an EMBL/GenBank/DDBJ whole genome shotgun (WGS) entry which is preliminary data.</text>
</comment>
<name>A0A9Q1GJQ8_9CARY</name>
<dbReference type="OrthoDB" id="618098at2759"/>